<organism evidence="1 2">
    <name type="scientific">Polaribacter filamentus</name>
    <dbReference type="NCBI Taxonomy" id="53483"/>
    <lineage>
        <taxon>Bacteria</taxon>
        <taxon>Pseudomonadati</taxon>
        <taxon>Bacteroidota</taxon>
        <taxon>Flavobacteriia</taxon>
        <taxon>Flavobacteriales</taxon>
        <taxon>Flavobacteriaceae</taxon>
    </lineage>
</organism>
<dbReference type="EMBL" id="MQUA01000009">
    <property type="protein sequence ID" value="PQB08788.1"/>
    <property type="molecule type" value="Genomic_DNA"/>
</dbReference>
<name>A0A2S7L234_9FLAO</name>
<evidence type="ECO:0000313" key="2">
    <source>
        <dbReference type="Proteomes" id="UP000239522"/>
    </source>
</evidence>
<sequence length="408" mass="47706">MKIVKLIIIVLFFTNITLGQNYLGYSNDSLKIKSVFLKETVSLNLHIPETFNFSAKSTKYPITIIFDSQHERTYPQIINSIDLLTNESQIPETIIIGVPFNRNNRYYLTSSQKNKNDSLLGIERMERFLFNELIPKLQKEFKANDYITLVGHSRTAFLVNYLTTKQSKKIDIAIALSGFYNNKPLSIENFKSYISDSSNFLNKFNYYFTAGSTLEEETYLTECKDVSDYISKTEMPKNFVGRFAESKNANHMTNYWVSAPSIFMDAYADYNSILNNWFYIKLKKDTIEKPIEEFKSDLEQTGKKLGFEVNPNLTHIFSLASSFGYEKKDIQTAIDFIKLGQKYYPNYPDFDLELIGYYNQLNNLKMSEYYKTEYRNKVMSRKDISEREKTELFKKIEEEKTFANTVYG</sequence>
<evidence type="ECO:0008006" key="3">
    <source>
        <dbReference type="Google" id="ProtNLM"/>
    </source>
</evidence>
<dbReference type="OrthoDB" id="9784036at2"/>
<gene>
    <name evidence="1" type="ORF">BST83_01885</name>
</gene>
<dbReference type="RefSeq" id="WP_104808342.1">
    <property type="nucleotide sequence ID" value="NZ_MQUA01000009.1"/>
</dbReference>
<dbReference type="Proteomes" id="UP000239522">
    <property type="component" value="Unassembled WGS sequence"/>
</dbReference>
<keyword evidence="2" id="KW-1185">Reference proteome</keyword>
<evidence type="ECO:0000313" key="1">
    <source>
        <dbReference type="EMBL" id="PQB08788.1"/>
    </source>
</evidence>
<accession>A0A2S7L234</accession>
<proteinExistence type="predicted"/>
<dbReference type="InterPro" id="IPR029058">
    <property type="entry name" value="AB_hydrolase_fold"/>
</dbReference>
<dbReference type="InterPro" id="IPR000801">
    <property type="entry name" value="Esterase-like"/>
</dbReference>
<protein>
    <recommendedName>
        <fullName evidence="3">Esterase</fullName>
    </recommendedName>
</protein>
<reference evidence="1 2" key="1">
    <citation type="submission" date="2016-11" db="EMBL/GenBank/DDBJ databases">
        <title>Trade-off between light-utilization and light-protection in marine flavobacteria.</title>
        <authorList>
            <person name="Kumagai Y."/>
        </authorList>
    </citation>
    <scope>NUCLEOTIDE SEQUENCE [LARGE SCALE GENOMIC DNA]</scope>
    <source>
        <strain evidence="1 2">ATCC 700397</strain>
    </source>
</reference>
<dbReference type="Pfam" id="PF00756">
    <property type="entry name" value="Esterase"/>
    <property type="match status" value="1"/>
</dbReference>
<dbReference type="SUPFAM" id="SSF53474">
    <property type="entry name" value="alpha/beta-Hydrolases"/>
    <property type="match status" value="1"/>
</dbReference>
<dbReference type="AlphaFoldDB" id="A0A2S7L234"/>
<dbReference type="Gene3D" id="3.40.50.1820">
    <property type="entry name" value="alpha/beta hydrolase"/>
    <property type="match status" value="1"/>
</dbReference>
<comment type="caution">
    <text evidence="1">The sequence shown here is derived from an EMBL/GenBank/DDBJ whole genome shotgun (WGS) entry which is preliminary data.</text>
</comment>